<dbReference type="AlphaFoldDB" id="A0A0B6Z1N8"/>
<dbReference type="GO" id="GO:1902412">
    <property type="term" value="P:regulation of mitotic cytokinesis"/>
    <property type="evidence" value="ECO:0007669"/>
    <property type="project" value="InterPro"/>
</dbReference>
<dbReference type="EMBL" id="HACG01014750">
    <property type="protein sequence ID" value="CEK61615.1"/>
    <property type="molecule type" value="Transcribed_RNA"/>
</dbReference>
<dbReference type="GO" id="GO:0007080">
    <property type="term" value="P:mitotic metaphase chromosome alignment"/>
    <property type="evidence" value="ECO:0007669"/>
    <property type="project" value="TreeGrafter"/>
</dbReference>
<feature type="compositionally biased region" description="Basic and acidic residues" evidence="1">
    <location>
        <begin position="130"/>
        <end position="150"/>
    </location>
</feature>
<feature type="non-terminal residue" evidence="2">
    <location>
        <position position="1"/>
    </location>
</feature>
<protein>
    <submittedName>
        <fullName evidence="2">Uncharacterized protein</fullName>
    </submittedName>
</protein>
<reference evidence="2" key="1">
    <citation type="submission" date="2014-12" db="EMBL/GenBank/DDBJ databases">
        <title>Insight into the proteome of Arion vulgaris.</title>
        <authorList>
            <person name="Aradska J."/>
            <person name="Bulat T."/>
            <person name="Smidak R."/>
            <person name="Sarate P."/>
            <person name="Gangsoo J."/>
            <person name="Sialana F."/>
            <person name="Bilban M."/>
            <person name="Lubec G."/>
        </authorList>
    </citation>
    <scope>NUCLEOTIDE SEQUENCE</scope>
    <source>
        <tissue evidence="2">Skin</tissue>
    </source>
</reference>
<dbReference type="GO" id="GO:0000922">
    <property type="term" value="C:spindle pole"/>
    <property type="evidence" value="ECO:0007669"/>
    <property type="project" value="TreeGrafter"/>
</dbReference>
<dbReference type="GO" id="GO:0031116">
    <property type="term" value="P:positive regulation of microtubule polymerization"/>
    <property type="evidence" value="ECO:0007669"/>
    <property type="project" value="TreeGrafter"/>
</dbReference>
<proteinExistence type="predicted"/>
<name>A0A0B6Z1N8_9EUPU</name>
<evidence type="ECO:0000313" key="2">
    <source>
        <dbReference type="EMBL" id="CEK61615.1"/>
    </source>
</evidence>
<dbReference type="PANTHER" id="PTHR24160">
    <property type="entry name" value="ANKYRIN REPEAT DOMAIN-CONTAINING PROTEIN 53"/>
    <property type="match status" value="1"/>
</dbReference>
<accession>A0A0B6Z1N8</accession>
<dbReference type="GO" id="GO:0060236">
    <property type="term" value="P:regulation of mitotic spindle organization"/>
    <property type="evidence" value="ECO:0007669"/>
    <property type="project" value="TreeGrafter"/>
</dbReference>
<gene>
    <name evidence="2" type="primary">ORF42747</name>
</gene>
<evidence type="ECO:0000256" key="1">
    <source>
        <dbReference type="SAM" id="MobiDB-lite"/>
    </source>
</evidence>
<dbReference type="InterPro" id="IPR042335">
    <property type="entry name" value="ANKRD53"/>
</dbReference>
<organism evidence="2">
    <name type="scientific">Arion vulgaris</name>
    <dbReference type="NCBI Taxonomy" id="1028688"/>
    <lineage>
        <taxon>Eukaryota</taxon>
        <taxon>Metazoa</taxon>
        <taxon>Spiralia</taxon>
        <taxon>Lophotrochozoa</taxon>
        <taxon>Mollusca</taxon>
        <taxon>Gastropoda</taxon>
        <taxon>Heterobranchia</taxon>
        <taxon>Euthyneura</taxon>
        <taxon>Panpulmonata</taxon>
        <taxon>Eupulmonata</taxon>
        <taxon>Stylommatophora</taxon>
        <taxon>Helicina</taxon>
        <taxon>Arionoidea</taxon>
        <taxon>Arionidae</taxon>
        <taxon>Arion</taxon>
    </lineage>
</organism>
<feature type="region of interest" description="Disordered" evidence="1">
    <location>
        <begin position="129"/>
        <end position="156"/>
    </location>
</feature>
<sequence>AKLWGHRNCARVLASGMWHQDKDYVAKEIQQLKKVKMQQVLKSYEEEENITKIRQMYGDKAFQQWSANKNLAEKPVEQVGIQNMEDIKESVYKANSVSRLNKETESQESIRMKIPENARNLSNDLMNNVTKEKSGDKLLTESDRENENKSKLGKSVKWKKSTIHSVSHWNISTKNRQNQYVSNLDDDFPRDEYTLMPQVKGAPKFFEGKFVYPFTAENIDEKIKKKGSEVKLRKPNLPEEIINSFLSQDSNSSDRGMIFKCKHIEDIHTKKKFDMDRTGRSEAALHLTNDISSFLVRNSVWTGHTTSNPLGFKSDTSSKHKTSEWTDSDFPLSVAMQTLKNMASPT</sequence>
<dbReference type="PANTHER" id="PTHR24160:SF1">
    <property type="entry name" value="ANKYRIN REPEAT DOMAIN-CONTAINING PROTEIN 53"/>
    <property type="match status" value="1"/>
</dbReference>